<reference evidence="1" key="1">
    <citation type="submission" date="2023-03" db="EMBL/GenBank/DDBJ databases">
        <title>Massive genome expansion in bonnet fungi (Mycena s.s.) driven by repeated elements and novel gene families across ecological guilds.</title>
        <authorList>
            <consortium name="Lawrence Berkeley National Laboratory"/>
            <person name="Harder C.B."/>
            <person name="Miyauchi S."/>
            <person name="Viragh M."/>
            <person name="Kuo A."/>
            <person name="Thoen E."/>
            <person name="Andreopoulos B."/>
            <person name="Lu D."/>
            <person name="Skrede I."/>
            <person name="Drula E."/>
            <person name="Henrissat B."/>
            <person name="Morin E."/>
            <person name="Kohler A."/>
            <person name="Barry K."/>
            <person name="LaButti K."/>
            <person name="Morin E."/>
            <person name="Salamov A."/>
            <person name="Lipzen A."/>
            <person name="Mereny Z."/>
            <person name="Hegedus B."/>
            <person name="Baldrian P."/>
            <person name="Stursova M."/>
            <person name="Weitz H."/>
            <person name="Taylor A."/>
            <person name="Grigoriev I.V."/>
            <person name="Nagy L.G."/>
            <person name="Martin F."/>
            <person name="Kauserud H."/>
        </authorList>
    </citation>
    <scope>NUCLEOTIDE SEQUENCE</scope>
    <source>
        <strain evidence="1">CBHHK188m</strain>
    </source>
</reference>
<dbReference type="AlphaFoldDB" id="A0AAD7KHT9"/>
<comment type="caution">
    <text evidence="1">The sequence shown here is derived from an EMBL/GenBank/DDBJ whole genome shotgun (WGS) entry which is preliminary data.</text>
</comment>
<sequence length="120" mass="13062">MAITIATGPAFSTNDRKFSETSLILDAINIADKLGIFTMGLATGSNVQFRTPINGTHTLRLGTTQQKVFDIMHEHFRSTLTGESPPQLLMIVCGTSGTGKTMLLKAIHTSFKRHVETLTI</sequence>
<protein>
    <submittedName>
        <fullName evidence="1">Uncharacterized protein</fullName>
    </submittedName>
</protein>
<evidence type="ECO:0000313" key="1">
    <source>
        <dbReference type="EMBL" id="KAJ7783512.1"/>
    </source>
</evidence>
<dbReference type="EMBL" id="JARJLG010000002">
    <property type="protein sequence ID" value="KAJ7783512.1"/>
    <property type="molecule type" value="Genomic_DNA"/>
</dbReference>
<dbReference type="InterPro" id="IPR027417">
    <property type="entry name" value="P-loop_NTPase"/>
</dbReference>
<evidence type="ECO:0000313" key="2">
    <source>
        <dbReference type="Proteomes" id="UP001215280"/>
    </source>
</evidence>
<keyword evidence="2" id="KW-1185">Reference proteome</keyword>
<organism evidence="1 2">
    <name type="scientific">Mycena maculata</name>
    <dbReference type="NCBI Taxonomy" id="230809"/>
    <lineage>
        <taxon>Eukaryota</taxon>
        <taxon>Fungi</taxon>
        <taxon>Dikarya</taxon>
        <taxon>Basidiomycota</taxon>
        <taxon>Agaricomycotina</taxon>
        <taxon>Agaricomycetes</taxon>
        <taxon>Agaricomycetidae</taxon>
        <taxon>Agaricales</taxon>
        <taxon>Marasmiineae</taxon>
        <taxon>Mycenaceae</taxon>
        <taxon>Mycena</taxon>
    </lineage>
</organism>
<accession>A0AAD7KHT9</accession>
<dbReference type="Gene3D" id="3.40.50.300">
    <property type="entry name" value="P-loop containing nucleotide triphosphate hydrolases"/>
    <property type="match status" value="1"/>
</dbReference>
<gene>
    <name evidence="1" type="ORF">DFH07DRAFT_948529</name>
</gene>
<dbReference type="SUPFAM" id="SSF52540">
    <property type="entry name" value="P-loop containing nucleoside triphosphate hydrolases"/>
    <property type="match status" value="1"/>
</dbReference>
<name>A0AAD7KHT9_9AGAR</name>
<proteinExistence type="predicted"/>
<dbReference type="Proteomes" id="UP001215280">
    <property type="component" value="Unassembled WGS sequence"/>
</dbReference>